<evidence type="ECO:0000313" key="1">
    <source>
        <dbReference type="EMBL" id="PTX44175.1"/>
    </source>
</evidence>
<reference evidence="1 2" key="1">
    <citation type="submission" date="2018-04" db="EMBL/GenBank/DDBJ databases">
        <title>Genomic Encyclopedia of Archaeal and Bacterial Type Strains, Phase II (KMG-II): from individual species to whole genera.</title>
        <authorList>
            <person name="Goeker M."/>
        </authorList>
    </citation>
    <scope>NUCLEOTIDE SEQUENCE [LARGE SCALE GENOMIC DNA]</scope>
    <source>
        <strain evidence="1 2">DSM 23082</strain>
    </source>
</reference>
<dbReference type="AlphaFoldDB" id="A0A2T6AK31"/>
<proteinExistence type="predicted"/>
<comment type="caution">
    <text evidence="1">The sequence shown here is derived from an EMBL/GenBank/DDBJ whole genome shotgun (WGS) entry which is preliminary data.</text>
</comment>
<accession>A0A2T6AK31</accession>
<protein>
    <submittedName>
        <fullName evidence="1">Uncharacterized protein</fullName>
    </submittedName>
</protein>
<name>A0A2T6AK31_9FLAO</name>
<organism evidence="1 2">
    <name type="scientific">Christiangramia gaetbulicola</name>
    <dbReference type="NCBI Taxonomy" id="703340"/>
    <lineage>
        <taxon>Bacteria</taxon>
        <taxon>Pseudomonadati</taxon>
        <taxon>Bacteroidota</taxon>
        <taxon>Flavobacteriia</taxon>
        <taxon>Flavobacteriales</taxon>
        <taxon>Flavobacteriaceae</taxon>
        <taxon>Christiangramia</taxon>
    </lineage>
</organism>
<dbReference type="EMBL" id="QBKQ01000001">
    <property type="protein sequence ID" value="PTX44175.1"/>
    <property type="molecule type" value="Genomic_DNA"/>
</dbReference>
<dbReference type="Proteomes" id="UP000244174">
    <property type="component" value="Unassembled WGS sequence"/>
</dbReference>
<keyword evidence="2" id="KW-1185">Reference proteome</keyword>
<dbReference type="RefSeq" id="WP_108170149.1">
    <property type="nucleotide sequence ID" value="NZ_QBKQ01000001.1"/>
</dbReference>
<sequence length="63" mass="6926">MKNLRSLTLVFITIFCFSCDPDDAIVDGTNYSDQPAGEIEVNDVFATEGEEEAPPAEKERGND</sequence>
<gene>
    <name evidence="1" type="ORF">C8P64_0145</name>
</gene>
<evidence type="ECO:0000313" key="2">
    <source>
        <dbReference type="Proteomes" id="UP000244174"/>
    </source>
</evidence>